<feature type="chain" id="PRO_5030099571" evidence="3">
    <location>
        <begin position="20"/>
        <end position="331"/>
    </location>
</feature>
<keyword evidence="2" id="KW-0604">Photosystem II</keyword>
<keyword evidence="1" id="KW-0602">Photosynthesis</keyword>
<dbReference type="InterPro" id="IPR015943">
    <property type="entry name" value="WD40/YVTN_repeat-like_dom_sf"/>
</dbReference>
<dbReference type="AlphaFoldDB" id="A0A4R7PAG5"/>
<feature type="signal peptide" evidence="3">
    <location>
        <begin position="1"/>
        <end position="19"/>
    </location>
</feature>
<dbReference type="Gene3D" id="2.130.10.10">
    <property type="entry name" value="YVTN repeat-like/Quinoprotein amine dehydrogenase"/>
    <property type="match status" value="2"/>
</dbReference>
<dbReference type="PANTHER" id="PTHR47199">
    <property type="entry name" value="PHOTOSYSTEM II STABILITY/ASSEMBLY FACTOR HCF136, CHLOROPLASTIC"/>
    <property type="match status" value="1"/>
</dbReference>
<keyword evidence="3" id="KW-0732">Signal</keyword>
<reference evidence="5 6" key="1">
    <citation type="submission" date="2019-03" db="EMBL/GenBank/DDBJ databases">
        <title>Genomic Encyclopedia of Type Strains, Phase IV (KMG-IV): sequencing the most valuable type-strain genomes for metagenomic binning, comparative biology and taxonomic classification.</title>
        <authorList>
            <person name="Goeker M."/>
        </authorList>
    </citation>
    <scope>NUCLEOTIDE SEQUENCE [LARGE SCALE GENOMIC DNA]</scope>
    <source>
        <strain evidence="5 6">DSM 26377</strain>
    </source>
</reference>
<dbReference type="InterPro" id="IPR028203">
    <property type="entry name" value="PSII_CF48-like_dom"/>
</dbReference>
<dbReference type="Proteomes" id="UP000295341">
    <property type="component" value="Unassembled WGS sequence"/>
</dbReference>
<evidence type="ECO:0000313" key="5">
    <source>
        <dbReference type="EMBL" id="TDU31035.1"/>
    </source>
</evidence>
<evidence type="ECO:0000256" key="3">
    <source>
        <dbReference type="SAM" id="SignalP"/>
    </source>
</evidence>
<accession>A0A4R7PAG5</accession>
<comment type="caution">
    <text evidence="5">The sequence shown here is derived from an EMBL/GenBank/DDBJ whole genome shotgun (WGS) entry which is preliminary data.</text>
</comment>
<dbReference type="GO" id="GO:0015979">
    <property type="term" value="P:photosynthesis"/>
    <property type="evidence" value="ECO:0007669"/>
    <property type="project" value="UniProtKB-KW"/>
</dbReference>
<dbReference type="OrthoDB" id="9813892at2"/>
<name>A0A4R7PAG5_9GAMM</name>
<protein>
    <submittedName>
        <fullName evidence="5">Photosystem II stability/assembly factor-like uncharacterized protein</fullName>
    </submittedName>
</protein>
<dbReference type="GO" id="GO:0009523">
    <property type="term" value="C:photosystem II"/>
    <property type="evidence" value="ECO:0007669"/>
    <property type="project" value="UniProtKB-KW"/>
</dbReference>
<evidence type="ECO:0000313" key="6">
    <source>
        <dbReference type="Proteomes" id="UP000295341"/>
    </source>
</evidence>
<proteinExistence type="predicted"/>
<evidence type="ECO:0000256" key="1">
    <source>
        <dbReference type="ARBA" id="ARBA00022531"/>
    </source>
</evidence>
<gene>
    <name evidence="5" type="ORF">DFR24_0393</name>
</gene>
<dbReference type="PANTHER" id="PTHR47199:SF2">
    <property type="entry name" value="PHOTOSYSTEM II STABILITY_ASSEMBLY FACTOR HCF136, CHLOROPLASTIC"/>
    <property type="match status" value="1"/>
</dbReference>
<evidence type="ECO:0000256" key="2">
    <source>
        <dbReference type="ARBA" id="ARBA00023276"/>
    </source>
</evidence>
<dbReference type="SUPFAM" id="SSF110296">
    <property type="entry name" value="Oligoxyloglucan reducing end-specific cellobiohydrolase"/>
    <property type="match status" value="1"/>
</dbReference>
<dbReference type="EMBL" id="SOBT01000008">
    <property type="protein sequence ID" value="TDU31035.1"/>
    <property type="molecule type" value="Genomic_DNA"/>
</dbReference>
<keyword evidence="6" id="KW-1185">Reference proteome</keyword>
<organism evidence="5 6">
    <name type="scientific">Panacagrimonas perspica</name>
    <dbReference type="NCBI Taxonomy" id="381431"/>
    <lineage>
        <taxon>Bacteria</taxon>
        <taxon>Pseudomonadati</taxon>
        <taxon>Pseudomonadota</taxon>
        <taxon>Gammaproteobacteria</taxon>
        <taxon>Nevskiales</taxon>
        <taxon>Nevskiaceae</taxon>
        <taxon>Panacagrimonas</taxon>
    </lineage>
</organism>
<dbReference type="Pfam" id="PF14870">
    <property type="entry name" value="PSII_BNR"/>
    <property type="match status" value="1"/>
</dbReference>
<dbReference type="RefSeq" id="WP_133879659.1">
    <property type="nucleotide sequence ID" value="NZ_MWIN01000022.1"/>
</dbReference>
<feature type="domain" description="Photosynthesis system II assembly factor Ycf48/Hcf136-like" evidence="4">
    <location>
        <begin position="174"/>
        <end position="259"/>
    </location>
</feature>
<sequence length="331" mass="34543">MVIKTIAGVLLLAVLVANSVPGRASQAPTEVVNGIPHQSLFGIAFDEAKGVAVGAAGQILSTRDAGKSWTTEATPNRLGLLGVAVRGERRIAVGQMGQILLKEGEGSWQIIDGGTQERLMAVSLNAAGEAVIVGSFGLILTSRDGGRTWVKGNPDWSQYFAADAAELGDDFKPHFYAVTVSDERVITVVGELGLILRSYDGGCSWTVLHRGDQAGGTGRASLFAMDLRGDGKGYVVGQGGLVLTTADGGTSWTKLDIGTEAHLLGVATSPGGDVVVTAMREVLTSRDGGTHWQKQDALDIKTGWYNAAARQQGTGAVFAVGHSGRIIRFAE</sequence>
<evidence type="ECO:0000259" key="4">
    <source>
        <dbReference type="Pfam" id="PF14870"/>
    </source>
</evidence>